<reference evidence="2" key="1">
    <citation type="submission" date="2021-01" db="EMBL/GenBank/DDBJ databases">
        <authorList>
            <person name="Corre E."/>
            <person name="Pelletier E."/>
            <person name="Niang G."/>
            <person name="Scheremetjew M."/>
            <person name="Finn R."/>
            <person name="Kale V."/>
            <person name="Holt S."/>
            <person name="Cochrane G."/>
            <person name="Meng A."/>
            <person name="Brown T."/>
            <person name="Cohen L."/>
        </authorList>
    </citation>
    <scope>NUCLEOTIDE SEQUENCE</scope>
    <source>
        <strain evidence="2">SAG 36.94</strain>
    </source>
</reference>
<proteinExistence type="predicted"/>
<evidence type="ECO:0000259" key="1">
    <source>
        <dbReference type="PROSITE" id="PS51385"/>
    </source>
</evidence>
<evidence type="ECO:0000313" key="2">
    <source>
        <dbReference type="EMBL" id="CAD9238072.1"/>
    </source>
</evidence>
<protein>
    <recommendedName>
        <fullName evidence="1">YjeF N-terminal domain-containing protein</fullName>
    </recommendedName>
</protein>
<dbReference type="PROSITE" id="PS51385">
    <property type="entry name" value="YJEF_N"/>
    <property type="match status" value="1"/>
</dbReference>
<dbReference type="EMBL" id="HBGH01018298">
    <property type="protein sequence ID" value="CAD9238072.1"/>
    <property type="molecule type" value="Transcribed_RNA"/>
</dbReference>
<organism evidence="2">
    <name type="scientific">Compsopogon caeruleus</name>
    <dbReference type="NCBI Taxonomy" id="31354"/>
    <lineage>
        <taxon>Eukaryota</taxon>
        <taxon>Rhodophyta</taxon>
        <taxon>Compsopogonophyceae</taxon>
        <taxon>Compsopogonales</taxon>
        <taxon>Compsopogonaceae</taxon>
        <taxon>Compsopogon</taxon>
    </lineage>
</organism>
<dbReference type="InterPro" id="IPR004443">
    <property type="entry name" value="YjeF_N_dom"/>
</dbReference>
<name>A0A7S1TJI5_9RHOD</name>
<gene>
    <name evidence="2" type="ORF">CCAE0312_LOCUS10174</name>
</gene>
<sequence>MVAFVGNASLFAMDGLDQRSRLYRSGYETRFCRRPGNVVACNMDNGGRPAKMVDRVRVPAELGRHLLASEVTLGQTFMDSSVDGVVDVVIHCFPPDRCFGVFVLCGHGETGKIGMNVARRLADVGYDVSVYHEQSSASSSEGDGENTFTGSSLLRESGIAVLDFIPSTMDAHFDLVVDAVAGIELTENEQIVEMVVERISNSSRPVLSLDMPVGWDSDSGPTLWARRTDTFIKPDVLVSLGVPKLGSKMFAGMFHYLAGRLSPPSIEDLDQCGIRYSPLDLGSDLDSPKTFRLISTNPFKSGFGKKPGEVYGSPGQFIATLFTKQPKRTWVDVENDDDLWDELD</sequence>
<dbReference type="AlphaFoldDB" id="A0A7S1TJI5"/>
<dbReference type="InterPro" id="IPR036652">
    <property type="entry name" value="YjeF_N_dom_sf"/>
</dbReference>
<feature type="domain" description="YjeF N-terminal" evidence="1">
    <location>
        <begin position="59"/>
        <end position="274"/>
    </location>
</feature>
<accession>A0A7S1TJI5</accession>
<dbReference type="Gene3D" id="3.40.50.10260">
    <property type="entry name" value="YjeF N-terminal domain"/>
    <property type="match status" value="1"/>
</dbReference>
<dbReference type="SUPFAM" id="SSF64153">
    <property type="entry name" value="YjeF N-terminal domain-like"/>
    <property type="match status" value="1"/>
</dbReference>
<dbReference type="Pfam" id="PF03853">
    <property type="entry name" value="YjeF_N"/>
    <property type="match status" value="1"/>
</dbReference>